<dbReference type="SUPFAM" id="SSF48403">
    <property type="entry name" value="Ankyrin repeat"/>
    <property type="match status" value="1"/>
</dbReference>
<evidence type="ECO:0000256" key="1">
    <source>
        <dbReference type="ARBA" id="ARBA00022737"/>
    </source>
</evidence>
<sequence>DCLPGLDFLLLDEPDEPEKSSDPELAFEACSYFVDDIEFRNDSRELARHNAHLALREACASGDIAQVRTLISQLGSEAGLVVNMAPNGSNTLLYTACELGRKDIVKALLDADADGRIHPVTRYSPLYIACFKGHKDVAELLLKRFPQLVQLCTVERWLPIHAACFNDHVQIMDLLLKFNYPQHLLSTYRDGDWEYQLAFDVNMKDVTGNNVLYLACLVGNYKMVDLLLKFKVKATRVKEQSTSECEGEAEG</sequence>
<dbReference type="Pfam" id="PF12796">
    <property type="entry name" value="Ank_2"/>
    <property type="match status" value="2"/>
</dbReference>
<gene>
    <name evidence="3" type="ORF">g.1391</name>
</gene>
<keyword evidence="2" id="KW-0040">ANK repeat</keyword>
<dbReference type="InterPro" id="IPR036770">
    <property type="entry name" value="Ankyrin_rpt-contain_sf"/>
</dbReference>
<dbReference type="InterPro" id="IPR002110">
    <property type="entry name" value="Ankyrin_rpt"/>
</dbReference>
<evidence type="ECO:0000256" key="2">
    <source>
        <dbReference type="ARBA" id="ARBA00023043"/>
    </source>
</evidence>
<protein>
    <submittedName>
        <fullName evidence="3">Uncharacterized protein</fullName>
    </submittedName>
</protein>
<feature type="non-terminal residue" evidence="3">
    <location>
        <position position="1"/>
    </location>
</feature>
<dbReference type="AlphaFoldDB" id="A0A1B6JPS2"/>
<proteinExistence type="predicted"/>
<dbReference type="SMART" id="SM00248">
    <property type="entry name" value="ANK"/>
    <property type="match status" value="4"/>
</dbReference>
<reference evidence="3" key="1">
    <citation type="submission" date="2015-11" db="EMBL/GenBank/DDBJ databases">
        <title>De novo transcriptome assembly of four potential Pierce s Disease insect vectors from Arizona vineyards.</title>
        <authorList>
            <person name="Tassone E.E."/>
        </authorList>
    </citation>
    <scope>NUCLEOTIDE SEQUENCE</scope>
</reference>
<evidence type="ECO:0000313" key="3">
    <source>
        <dbReference type="EMBL" id="JAT01220.1"/>
    </source>
</evidence>
<dbReference type="Gene3D" id="1.25.40.20">
    <property type="entry name" value="Ankyrin repeat-containing domain"/>
    <property type="match status" value="1"/>
</dbReference>
<dbReference type="PANTHER" id="PTHR24198">
    <property type="entry name" value="ANKYRIN REPEAT AND PROTEIN KINASE DOMAIN-CONTAINING PROTEIN"/>
    <property type="match status" value="1"/>
</dbReference>
<dbReference type="EMBL" id="GECU01006487">
    <property type="protein sequence ID" value="JAT01220.1"/>
    <property type="molecule type" value="Transcribed_RNA"/>
</dbReference>
<dbReference type="PANTHER" id="PTHR24198:SF169">
    <property type="entry name" value="NON-SPECIFIC SERINE_THREONINE PROTEIN KINASE"/>
    <property type="match status" value="1"/>
</dbReference>
<accession>A0A1B6JPS2</accession>
<keyword evidence="1" id="KW-0677">Repeat</keyword>
<name>A0A1B6JPS2_9HEMI</name>
<feature type="non-terminal residue" evidence="3">
    <location>
        <position position="251"/>
    </location>
</feature>
<organism evidence="3">
    <name type="scientific">Homalodisca liturata</name>
    <dbReference type="NCBI Taxonomy" id="320908"/>
    <lineage>
        <taxon>Eukaryota</taxon>
        <taxon>Metazoa</taxon>
        <taxon>Ecdysozoa</taxon>
        <taxon>Arthropoda</taxon>
        <taxon>Hexapoda</taxon>
        <taxon>Insecta</taxon>
        <taxon>Pterygota</taxon>
        <taxon>Neoptera</taxon>
        <taxon>Paraneoptera</taxon>
        <taxon>Hemiptera</taxon>
        <taxon>Auchenorrhyncha</taxon>
        <taxon>Membracoidea</taxon>
        <taxon>Cicadellidae</taxon>
        <taxon>Cicadellinae</taxon>
        <taxon>Proconiini</taxon>
        <taxon>Homalodisca</taxon>
    </lineage>
</organism>